<evidence type="ECO:0000313" key="3">
    <source>
        <dbReference type="Proteomes" id="UP000254640"/>
    </source>
</evidence>
<organism evidence="2 3">
    <name type="scientific">Enterobacter agglomerans</name>
    <name type="common">Erwinia herbicola</name>
    <name type="synonym">Pantoea agglomerans</name>
    <dbReference type="NCBI Taxonomy" id="549"/>
    <lineage>
        <taxon>Bacteria</taxon>
        <taxon>Pseudomonadati</taxon>
        <taxon>Pseudomonadota</taxon>
        <taxon>Gammaproteobacteria</taxon>
        <taxon>Enterobacterales</taxon>
        <taxon>Erwiniaceae</taxon>
        <taxon>Pantoea</taxon>
        <taxon>Pantoea agglomerans group</taxon>
    </lineage>
</organism>
<dbReference type="InterPro" id="IPR000914">
    <property type="entry name" value="SBP_5_dom"/>
</dbReference>
<sequence length="69" mass="7920">MPAHVRSTTRLVEFTIGTTELHAALAEKWDVSEDGKTYTFHLRKGVKWQTTKDFKPTRDFNADECGVHL</sequence>
<protein>
    <submittedName>
        <fullName evidence="2">Dipeptide-binding protein</fullName>
    </submittedName>
</protein>
<dbReference type="InterPro" id="IPR023765">
    <property type="entry name" value="SBP_5_CS"/>
</dbReference>
<dbReference type="AlphaFoldDB" id="A0A379ANH5"/>
<dbReference type="EMBL" id="UGSO01000001">
    <property type="protein sequence ID" value="SUB19169.1"/>
    <property type="molecule type" value="Genomic_DNA"/>
</dbReference>
<reference evidence="2 3" key="1">
    <citation type="submission" date="2018-06" db="EMBL/GenBank/DDBJ databases">
        <authorList>
            <consortium name="Pathogen Informatics"/>
            <person name="Doyle S."/>
        </authorList>
    </citation>
    <scope>NUCLEOTIDE SEQUENCE [LARGE SCALE GENOMIC DNA]</scope>
    <source>
        <strain evidence="2 3">NCTC9381</strain>
    </source>
</reference>
<dbReference type="Pfam" id="PF00496">
    <property type="entry name" value="SBP_bac_5"/>
    <property type="match status" value="1"/>
</dbReference>
<dbReference type="Gene3D" id="3.90.76.10">
    <property type="entry name" value="Dipeptide-binding Protein, Domain 1"/>
    <property type="match status" value="1"/>
</dbReference>
<accession>A0A379ANH5</accession>
<proteinExistence type="predicted"/>
<evidence type="ECO:0000313" key="2">
    <source>
        <dbReference type="EMBL" id="SUB19169.1"/>
    </source>
</evidence>
<dbReference type="PROSITE" id="PS01040">
    <property type="entry name" value="SBP_BACTERIAL_5"/>
    <property type="match status" value="1"/>
</dbReference>
<dbReference type="Proteomes" id="UP000254640">
    <property type="component" value="Unassembled WGS sequence"/>
</dbReference>
<keyword evidence="3" id="KW-1185">Reference proteome</keyword>
<gene>
    <name evidence="2" type="primary">dppA_10</name>
    <name evidence="2" type="ORF">NCTC9381_05169</name>
</gene>
<dbReference type="SUPFAM" id="SSF53850">
    <property type="entry name" value="Periplasmic binding protein-like II"/>
    <property type="match status" value="1"/>
</dbReference>
<feature type="domain" description="Solute-binding protein family 5" evidence="1">
    <location>
        <begin position="20"/>
        <end position="55"/>
    </location>
</feature>
<name>A0A379ANH5_ENTAG</name>
<evidence type="ECO:0000259" key="1">
    <source>
        <dbReference type="Pfam" id="PF00496"/>
    </source>
</evidence>